<dbReference type="EMBL" id="HACA01021261">
    <property type="protein sequence ID" value="CDW38622.1"/>
    <property type="molecule type" value="Transcribed_RNA"/>
</dbReference>
<proteinExistence type="predicted"/>
<organism evidence="1">
    <name type="scientific">Lepeophtheirus salmonis</name>
    <name type="common">Salmon louse</name>
    <name type="synonym">Caligus salmonis</name>
    <dbReference type="NCBI Taxonomy" id="72036"/>
    <lineage>
        <taxon>Eukaryota</taxon>
        <taxon>Metazoa</taxon>
        <taxon>Ecdysozoa</taxon>
        <taxon>Arthropoda</taxon>
        <taxon>Crustacea</taxon>
        <taxon>Multicrustacea</taxon>
        <taxon>Hexanauplia</taxon>
        <taxon>Copepoda</taxon>
        <taxon>Siphonostomatoida</taxon>
        <taxon>Caligidae</taxon>
        <taxon>Lepeophtheirus</taxon>
    </lineage>
</organism>
<dbReference type="AlphaFoldDB" id="A0A0K2UL20"/>
<evidence type="ECO:0000313" key="1">
    <source>
        <dbReference type="EMBL" id="CDW38622.1"/>
    </source>
</evidence>
<sequence length="52" mass="6062">MRHTEMISLEKNNKRGSEGLSLGYPNLKYKLLGKMDGCRSNELQSRRRGNFF</sequence>
<accession>A0A0K2UL20</accession>
<name>A0A0K2UL20_LEPSM</name>
<protein>
    <submittedName>
        <fullName evidence="1">Uncharacterized protein</fullName>
    </submittedName>
</protein>
<reference evidence="1" key="1">
    <citation type="submission" date="2014-05" db="EMBL/GenBank/DDBJ databases">
        <authorList>
            <person name="Chronopoulou M."/>
        </authorList>
    </citation>
    <scope>NUCLEOTIDE SEQUENCE</scope>
    <source>
        <tissue evidence="1">Whole organism</tissue>
    </source>
</reference>